<keyword evidence="2" id="KW-1185">Reference proteome</keyword>
<accession>L8J2L5</accession>
<dbReference type="Proteomes" id="UP000011134">
    <property type="component" value="Unassembled WGS sequence"/>
</dbReference>
<protein>
    <submittedName>
        <fullName evidence="1">Uncharacterized protein</fullName>
    </submittedName>
</protein>
<proteinExistence type="predicted"/>
<dbReference type="AlphaFoldDB" id="L8J2L5"/>
<name>L8J2L5_9GAMM</name>
<sequence>MKFLALMTASTTGKSSVLRTKPDNLTVRYTDQRSGISPEKFGLIAAKLDPQTLKRKPRCLCF</sequence>
<organism evidence="1 2">
    <name type="scientific">Photobacterium marinum</name>
    <dbReference type="NCBI Taxonomy" id="1056511"/>
    <lineage>
        <taxon>Bacteria</taxon>
        <taxon>Pseudomonadati</taxon>
        <taxon>Pseudomonadota</taxon>
        <taxon>Gammaproteobacteria</taxon>
        <taxon>Vibrionales</taxon>
        <taxon>Vibrionaceae</taxon>
        <taxon>Photobacterium</taxon>
    </lineage>
</organism>
<evidence type="ECO:0000313" key="1">
    <source>
        <dbReference type="EMBL" id="ELR63100.1"/>
    </source>
</evidence>
<gene>
    <name evidence="1" type="ORF">C942_04114</name>
</gene>
<dbReference type="EMBL" id="AMZO01000057">
    <property type="protein sequence ID" value="ELR63100.1"/>
    <property type="molecule type" value="Genomic_DNA"/>
</dbReference>
<reference evidence="1 2" key="1">
    <citation type="submission" date="2012-12" db="EMBL/GenBank/DDBJ databases">
        <title>Genome Assembly of Photobacterium sp. AK15.</title>
        <authorList>
            <person name="Khatri I."/>
            <person name="Vaidya B."/>
            <person name="Srinivas T.N.R."/>
            <person name="Subramanian S."/>
            <person name="Pinnaka A."/>
        </authorList>
    </citation>
    <scope>NUCLEOTIDE SEQUENCE [LARGE SCALE GENOMIC DNA]</scope>
    <source>
        <strain evidence="1 2">AK15</strain>
    </source>
</reference>
<evidence type="ECO:0000313" key="2">
    <source>
        <dbReference type="Proteomes" id="UP000011134"/>
    </source>
</evidence>
<dbReference type="PATRIC" id="fig|1056511.3.peg.4926"/>
<comment type="caution">
    <text evidence="1">The sequence shown here is derived from an EMBL/GenBank/DDBJ whole genome shotgun (WGS) entry which is preliminary data.</text>
</comment>